<feature type="signal peptide" evidence="1">
    <location>
        <begin position="1"/>
        <end position="25"/>
    </location>
</feature>
<dbReference type="Proteomes" id="UP001589654">
    <property type="component" value="Unassembled WGS sequence"/>
</dbReference>
<dbReference type="PROSITE" id="PS51257">
    <property type="entry name" value="PROKAR_LIPOPROTEIN"/>
    <property type="match status" value="1"/>
</dbReference>
<keyword evidence="3" id="KW-1185">Reference proteome</keyword>
<organism evidence="2 3">
    <name type="scientific">Echinicola jeungdonensis</name>
    <dbReference type="NCBI Taxonomy" id="709343"/>
    <lineage>
        <taxon>Bacteria</taxon>
        <taxon>Pseudomonadati</taxon>
        <taxon>Bacteroidota</taxon>
        <taxon>Cytophagia</taxon>
        <taxon>Cytophagales</taxon>
        <taxon>Cyclobacteriaceae</taxon>
        <taxon>Echinicola</taxon>
    </lineage>
</organism>
<accession>A0ABV5J7U3</accession>
<evidence type="ECO:0000313" key="3">
    <source>
        <dbReference type="Proteomes" id="UP001589654"/>
    </source>
</evidence>
<gene>
    <name evidence="2" type="ORF">ACFFUR_11130</name>
</gene>
<name>A0ABV5J7U3_9BACT</name>
<comment type="caution">
    <text evidence="2">The sequence shown here is derived from an EMBL/GenBank/DDBJ whole genome shotgun (WGS) entry which is preliminary data.</text>
</comment>
<feature type="chain" id="PRO_5046004798" description="Lipoprotein" evidence="1">
    <location>
        <begin position="26"/>
        <end position="223"/>
    </location>
</feature>
<dbReference type="EMBL" id="JBHMEW010000060">
    <property type="protein sequence ID" value="MFB9212358.1"/>
    <property type="molecule type" value="Genomic_DNA"/>
</dbReference>
<protein>
    <recommendedName>
        <fullName evidence="4">Lipoprotein</fullName>
    </recommendedName>
</protein>
<evidence type="ECO:0000313" key="2">
    <source>
        <dbReference type="EMBL" id="MFB9212358.1"/>
    </source>
</evidence>
<reference evidence="2 3" key="1">
    <citation type="submission" date="2024-09" db="EMBL/GenBank/DDBJ databases">
        <authorList>
            <person name="Sun Q."/>
            <person name="Mori K."/>
        </authorList>
    </citation>
    <scope>NUCLEOTIDE SEQUENCE [LARGE SCALE GENOMIC DNA]</scope>
    <source>
        <strain evidence="2 3">CECT 7682</strain>
    </source>
</reference>
<proteinExistence type="predicted"/>
<evidence type="ECO:0000256" key="1">
    <source>
        <dbReference type="SAM" id="SignalP"/>
    </source>
</evidence>
<keyword evidence="1" id="KW-0732">Signal</keyword>
<sequence length="223" mass="25547">MTFNRNIYALLLAFFLLGCVSPPENFPSTPQISFEDISYVELDNASDSLIVSVRFQDAEGNLGLNAEDINPPFNPLEYQRDNSGALITYSNRPPEAPNFNPIDWEINPIVNNTPINDTIWVKQNPDFNNIFIKFYIKRDGVFSEFDWSDPPYYTTFNGRFPTILSDNNERAIEGTIQYSMLSSGWRAIFRNDTIRVDVQIQDRTLNKSDIVSSPEVTLNQILK</sequence>
<evidence type="ECO:0008006" key="4">
    <source>
        <dbReference type="Google" id="ProtNLM"/>
    </source>
</evidence>
<dbReference type="RefSeq" id="WP_290248278.1">
    <property type="nucleotide sequence ID" value="NZ_JAUFQT010000001.1"/>
</dbReference>